<dbReference type="Pfam" id="PF01852">
    <property type="entry name" value="START"/>
    <property type="match status" value="1"/>
</dbReference>
<evidence type="ECO:0000256" key="1">
    <source>
        <dbReference type="ARBA" id="ARBA00022448"/>
    </source>
</evidence>
<keyword evidence="6" id="KW-1185">Reference proteome</keyword>
<dbReference type="Gene3D" id="3.30.530.20">
    <property type="match status" value="1"/>
</dbReference>
<dbReference type="PROSITE" id="PS50848">
    <property type="entry name" value="START"/>
    <property type="match status" value="1"/>
</dbReference>
<evidence type="ECO:0000256" key="3">
    <source>
        <dbReference type="ARBA" id="ARBA00023121"/>
    </source>
</evidence>
<organism evidence="6 7">
    <name type="scientific">Saccoglossus kowalevskii</name>
    <name type="common">Acorn worm</name>
    <dbReference type="NCBI Taxonomy" id="10224"/>
    <lineage>
        <taxon>Eukaryota</taxon>
        <taxon>Metazoa</taxon>
        <taxon>Hemichordata</taxon>
        <taxon>Enteropneusta</taxon>
        <taxon>Harrimaniidae</taxon>
        <taxon>Saccoglossus</taxon>
    </lineage>
</organism>
<keyword evidence="3" id="KW-0446">Lipid-binding</keyword>
<evidence type="ECO:0000313" key="6">
    <source>
        <dbReference type="Proteomes" id="UP000694865"/>
    </source>
</evidence>
<comment type="function">
    <text evidence="4">May be involved in the intracellular transport of sterols or other lipids. May bind cholesterol or other sterols.</text>
</comment>
<dbReference type="SUPFAM" id="SSF55961">
    <property type="entry name" value="Bet v1-like"/>
    <property type="match status" value="1"/>
</dbReference>
<dbReference type="SMART" id="SM00234">
    <property type="entry name" value="START"/>
    <property type="match status" value="1"/>
</dbReference>
<evidence type="ECO:0000256" key="2">
    <source>
        <dbReference type="ARBA" id="ARBA00023055"/>
    </source>
</evidence>
<evidence type="ECO:0000313" key="7">
    <source>
        <dbReference type="RefSeq" id="XP_002732708.1"/>
    </source>
</evidence>
<dbReference type="PANTHER" id="PTHR46374:SF1">
    <property type="entry name" value="START DOMAIN-CONTAINING PROTEIN"/>
    <property type="match status" value="1"/>
</dbReference>
<reference evidence="7" key="1">
    <citation type="submission" date="2025-08" db="UniProtKB">
        <authorList>
            <consortium name="RefSeq"/>
        </authorList>
    </citation>
    <scope>IDENTIFICATION</scope>
    <source>
        <tissue evidence="7">Testes</tissue>
    </source>
</reference>
<name>A0ABM0GLQ6_SACKO</name>
<dbReference type="GeneID" id="100379050"/>
<dbReference type="RefSeq" id="XP_002732708.1">
    <property type="nucleotide sequence ID" value="XM_002732662.2"/>
</dbReference>
<evidence type="ECO:0000259" key="5">
    <source>
        <dbReference type="PROSITE" id="PS50848"/>
    </source>
</evidence>
<keyword evidence="2" id="KW-0445">Lipid transport</keyword>
<dbReference type="InterPro" id="IPR002913">
    <property type="entry name" value="START_lipid-bd_dom"/>
</dbReference>
<proteinExistence type="predicted"/>
<keyword evidence="1" id="KW-0813">Transport</keyword>
<protein>
    <submittedName>
        <fullName evidence="7">StAR-related lipid transfer protein 5-like</fullName>
    </submittedName>
</protein>
<dbReference type="InterPro" id="IPR043556">
    <property type="entry name" value="StARD5/6"/>
</dbReference>
<feature type="domain" description="START" evidence="5">
    <location>
        <begin position="23"/>
        <end position="219"/>
    </location>
</feature>
<dbReference type="PANTHER" id="PTHR46374">
    <property type="entry name" value="PROTEIN CBG07384"/>
    <property type="match status" value="1"/>
</dbReference>
<dbReference type="Proteomes" id="UP000694865">
    <property type="component" value="Unplaced"/>
</dbReference>
<sequence>MEYREKAEKAGEKLMEYYKATDWKISKISQEVSVENFEKEVTVSHKQSAEFDGHIYKAECILDGEPDEIIKYVIPAPFGVRESWDKTIKSSEIIHSEDEDFFIVRSQTHSSAMGLISSRDFVDAVILKHLDDDGIVCTNSISIEHPDCAAKDECIRGFNHPGGTFCVPEPGDAMKTKVVTFLQSDLCGMLPRTLVETALPNTMIDFFIGLKTAIDNDLLHKPPNADDKA</sequence>
<evidence type="ECO:0000256" key="4">
    <source>
        <dbReference type="ARBA" id="ARBA00024750"/>
    </source>
</evidence>
<dbReference type="InterPro" id="IPR023393">
    <property type="entry name" value="START-like_dom_sf"/>
</dbReference>
<gene>
    <name evidence="7" type="primary">LOC100379050</name>
</gene>
<accession>A0ABM0GLQ6</accession>